<gene>
    <name evidence="2" type="ORF">KIH73_05800</name>
</gene>
<evidence type="ECO:0000313" key="2">
    <source>
        <dbReference type="EMBL" id="MBW3082888.1"/>
    </source>
</evidence>
<feature type="transmembrane region" description="Helical" evidence="1">
    <location>
        <begin position="67"/>
        <end position="88"/>
    </location>
</feature>
<feature type="transmembrane region" description="Helical" evidence="1">
    <location>
        <begin position="148"/>
        <end position="169"/>
    </location>
</feature>
<dbReference type="Pfam" id="PF06541">
    <property type="entry name" value="ABC_trans_CmpB"/>
    <property type="match status" value="1"/>
</dbReference>
<dbReference type="RefSeq" id="WP_219081471.1">
    <property type="nucleotide sequence ID" value="NZ_JAHBBD010000010.1"/>
</dbReference>
<keyword evidence="3" id="KW-1185">Reference proteome</keyword>
<keyword evidence="1" id="KW-0472">Membrane</keyword>
<feature type="transmembrane region" description="Helical" evidence="1">
    <location>
        <begin position="109"/>
        <end position="128"/>
    </location>
</feature>
<feature type="transmembrane region" description="Helical" evidence="1">
    <location>
        <begin position="6"/>
        <end position="26"/>
    </location>
</feature>
<sequence>MTALAQVFLWFLLYSFLGWVYESILVSVQERRWVNRGFLNGPVCPIYGVGAVLADLLLSPLADRPVALFLIAAAGASVLEYVTSWAMERLFHARWWDYSDFPLNLNGRICLPAAAVFGVGGVVIVRYIQPQVERWTALVPLPAVHTLAVVFALLLAIDLAVTVAGIAHFDENLAAFTALVQGYAAKAGDNWQWGRDALAERARGWAESSQEILGHLRDAASHVLNRQQQRMIDAFPHLKSMNHDRVLETIRELMRRHG</sequence>
<proteinExistence type="predicted"/>
<keyword evidence="1" id="KW-0812">Transmembrane</keyword>
<protein>
    <submittedName>
        <fullName evidence="2">ABC transporter permease</fullName>
    </submittedName>
</protein>
<dbReference type="InterPro" id="IPR010540">
    <property type="entry name" value="CmpB_TMEM229"/>
</dbReference>
<evidence type="ECO:0000313" key="3">
    <source>
        <dbReference type="Proteomes" id="UP000812844"/>
    </source>
</evidence>
<organism evidence="2 3">
    <name type="scientific">Bifidobacterium phasiani</name>
    <dbReference type="NCBI Taxonomy" id="2834431"/>
    <lineage>
        <taxon>Bacteria</taxon>
        <taxon>Bacillati</taxon>
        <taxon>Actinomycetota</taxon>
        <taxon>Actinomycetes</taxon>
        <taxon>Bifidobacteriales</taxon>
        <taxon>Bifidobacteriaceae</taxon>
        <taxon>Bifidobacterium</taxon>
    </lineage>
</organism>
<dbReference type="Proteomes" id="UP000812844">
    <property type="component" value="Unassembled WGS sequence"/>
</dbReference>
<accession>A0ABS6W8R3</accession>
<comment type="caution">
    <text evidence="2">The sequence shown here is derived from an EMBL/GenBank/DDBJ whole genome shotgun (WGS) entry which is preliminary data.</text>
</comment>
<dbReference type="EMBL" id="JAHBBD010000010">
    <property type="protein sequence ID" value="MBW3082888.1"/>
    <property type="molecule type" value="Genomic_DNA"/>
</dbReference>
<name>A0ABS6W8R3_9BIFI</name>
<keyword evidence="1" id="KW-1133">Transmembrane helix</keyword>
<evidence type="ECO:0000256" key="1">
    <source>
        <dbReference type="SAM" id="Phobius"/>
    </source>
</evidence>
<reference evidence="2 3" key="1">
    <citation type="submission" date="2021-05" db="EMBL/GenBank/DDBJ databases">
        <title>Phylogenetic classification of ten novel species belonging to the genus Bifidobacterium comprising B. colchicus sp. nov., B. abeli sp. nov., B. bicoloris sp. nov., B. guerezis sp. nov., B. rosaliae sp. nov., B. santillanensis sp. nov., B. argentati sp. nov., B. amazzoni sp. nov., B. pluviali sp. nov., and B. pinnaculum sp. nov.</title>
        <authorList>
            <person name="Lugli G.A."/>
            <person name="Ruiz Garcia L."/>
            <person name="Margolles A."/>
            <person name="Ventura M."/>
        </authorList>
    </citation>
    <scope>NUCLEOTIDE SEQUENCE [LARGE SCALE GENOMIC DNA]</scope>
    <source>
        <strain evidence="2 3">6T3</strain>
    </source>
</reference>
<feature type="transmembrane region" description="Helical" evidence="1">
    <location>
        <begin position="38"/>
        <end position="61"/>
    </location>
</feature>